<organism evidence="10 11">
    <name type="scientific">Subdoligranulum variabile</name>
    <dbReference type="NCBI Taxonomy" id="214851"/>
    <lineage>
        <taxon>Bacteria</taxon>
        <taxon>Bacillati</taxon>
        <taxon>Bacillota</taxon>
        <taxon>Clostridia</taxon>
        <taxon>Eubacteriales</taxon>
        <taxon>Oscillospiraceae</taxon>
        <taxon>Subdoligranulum</taxon>
    </lineage>
</organism>
<dbReference type="Gene3D" id="3.40.1190.20">
    <property type="match status" value="1"/>
</dbReference>
<keyword evidence="4 8" id="KW-0418">Kinase</keyword>
<evidence type="ECO:0000256" key="4">
    <source>
        <dbReference type="ARBA" id="ARBA00022777"/>
    </source>
</evidence>
<dbReference type="InterPro" id="IPR029056">
    <property type="entry name" value="Ribokinase-like"/>
</dbReference>
<dbReference type="GO" id="GO:0008662">
    <property type="term" value="F:1-phosphofructokinase activity"/>
    <property type="evidence" value="ECO:0007669"/>
    <property type="project" value="UniProtKB-UniRule"/>
</dbReference>
<keyword evidence="5 7" id="KW-0067">ATP-binding</keyword>
<dbReference type="InterPro" id="IPR011611">
    <property type="entry name" value="PfkB_dom"/>
</dbReference>
<dbReference type="PIRSF" id="PIRSF000535">
    <property type="entry name" value="1PFK/6PFK/LacC"/>
    <property type="match status" value="1"/>
</dbReference>
<keyword evidence="3 7" id="KW-0547">Nucleotide-binding</keyword>
<dbReference type="NCBIfam" id="TIGR03168">
    <property type="entry name" value="1-PFK"/>
    <property type="match status" value="1"/>
</dbReference>
<dbReference type="GO" id="GO:0005524">
    <property type="term" value="F:ATP binding"/>
    <property type="evidence" value="ECO:0007669"/>
    <property type="project" value="UniProtKB-UniRule"/>
</dbReference>
<dbReference type="NCBIfam" id="TIGR03828">
    <property type="entry name" value="pfkB"/>
    <property type="match status" value="1"/>
</dbReference>
<gene>
    <name evidence="10" type="primary">pfkB</name>
    <name evidence="10" type="ORF">KHY36_06350</name>
</gene>
<evidence type="ECO:0000256" key="8">
    <source>
        <dbReference type="RuleBase" id="RU369061"/>
    </source>
</evidence>
<evidence type="ECO:0000256" key="1">
    <source>
        <dbReference type="ARBA" id="ARBA00005380"/>
    </source>
</evidence>
<dbReference type="GO" id="GO:0016052">
    <property type="term" value="P:carbohydrate catabolic process"/>
    <property type="evidence" value="ECO:0007669"/>
    <property type="project" value="UniProtKB-ARBA"/>
</dbReference>
<dbReference type="GO" id="GO:0044281">
    <property type="term" value="P:small molecule metabolic process"/>
    <property type="evidence" value="ECO:0007669"/>
    <property type="project" value="UniProtKB-ARBA"/>
</dbReference>
<evidence type="ECO:0000256" key="3">
    <source>
        <dbReference type="ARBA" id="ARBA00022741"/>
    </source>
</evidence>
<evidence type="ECO:0000256" key="6">
    <source>
        <dbReference type="ARBA" id="ARBA00047745"/>
    </source>
</evidence>
<keyword evidence="2 7" id="KW-0808">Transferase</keyword>
<dbReference type="Pfam" id="PF00294">
    <property type="entry name" value="PfkB"/>
    <property type="match status" value="1"/>
</dbReference>
<comment type="caution">
    <text evidence="10">The sequence shown here is derived from an EMBL/GenBank/DDBJ whole genome shotgun (WGS) entry which is preliminary data.</text>
</comment>
<dbReference type="PROSITE" id="PS00584">
    <property type="entry name" value="PFKB_KINASES_2"/>
    <property type="match status" value="1"/>
</dbReference>
<dbReference type="InterPro" id="IPR017583">
    <property type="entry name" value="Tagatose/fructose_Pkinase"/>
</dbReference>
<dbReference type="GO" id="GO:0005829">
    <property type="term" value="C:cytosol"/>
    <property type="evidence" value="ECO:0007669"/>
    <property type="project" value="TreeGrafter"/>
</dbReference>
<feature type="domain" description="Carbohydrate kinase PfkB" evidence="9">
    <location>
        <begin position="9"/>
        <end position="291"/>
    </location>
</feature>
<name>A0A943HJC2_9FIRM</name>
<evidence type="ECO:0000313" key="11">
    <source>
        <dbReference type="Proteomes" id="UP000759273"/>
    </source>
</evidence>
<dbReference type="FunFam" id="3.40.1190.20:FF:000001">
    <property type="entry name" value="Phosphofructokinase"/>
    <property type="match status" value="1"/>
</dbReference>
<dbReference type="EC" id="2.7.1.144" evidence="7"/>
<accession>A0A943HJC2</accession>
<comment type="pathway">
    <text evidence="7">Carbohydrate metabolism; D-tagatose 6-phosphate degradation; D-glyceraldehyde 3-phosphate and glycerone phosphate from D-tagatose 6-phosphate: step 1/2.</text>
</comment>
<dbReference type="AlphaFoldDB" id="A0A943HJC2"/>
<dbReference type="SUPFAM" id="SSF53613">
    <property type="entry name" value="Ribokinase-like"/>
    <property type="match status" value="1"/>
</dbReference>
<comment type="catalytic activity">
    <reaction evidence="6 8">
        <text>beta-D-fructose 1-phosphate + ATP = beta-D-fructose 1,6-bisphosphate + ADP + H(+)</text>
        <dbReference type="Rhea" id="RHEA:14213"/>
        <dbReference type="ChEBI" id="CHEBI:15378"/>
        <dbReference type="ChEBI" id="CHEBI:30616"/>
        <dbReference type="ChEBI" id="CHEBI:32966"/>
        <dbReference type="ChEBI" id="CHEBI:138881"/>
        <dbReference type="ChEBI" id="CHEBI:456216"/>
        <dbReference type="EC" id="2.7.1.56"/>
    </reaction>
</comment>
<comment type="function">
    <text evidence="8">Catalyzes the ATP-dependent phosphorylation of fructose-l-phosphate to fructose-l,6-bisphosphate.</text>
</comment>
<sequence>MIYTVTFNPAIDYVVRLDRELAVGDVNRAKGEDCVLGGKGINVSGVLAQLGCESVALGFVAGETGAWLERGLVAQGLKTDFVHLDHGMTRINVKIKAGQETELNGAGPDIPESAMQALEEKLDRLQKGDILILAGSIPASLAQTTYERILARLEGRDIRAVVDATRDLLVNVLRYKPFLIKPNNHELSEIAGVKLTNDNEIVTAARMMQAKGARNVLVSMAGDGALLLDEQGGVHRIGCPKGKVVNSVGAGDSMVAGFVAGYQQSGGDYAAALKLGTACGSATAFSLGLATKADIDKLLKTM</sequence>
<evidence type="ECO:0000313" key="10">
    <source>
        <dbReference type="EMBL" id="MBS5332137.1"/>
    </source>
</evidence>
<dbReference type="CDD" id="cd01164">
    <property type="entry name" value="FruK_PfkB_like"/>
    <property type="match status" value="1"/>
</dbReference>
<dbReference type="GO" id="GO:0005988">
    <property type="term" value="P:lactose metabolic process"/>
    <property type="evidence" value="ECO:0007669"/>
    <property type="project" value="UniProtKB-KW"/>
</dbReference>
<comment type="catalytic activity">
    <reaction evidence="7">
        <text>D-tagatofuranose 6-phosphate + ATP = D-tagatofuranose 1,6-bisphosphate + ADP + H(+)</text>
        <dbReference type="Rhea" id="RHEA:12420"/>
        <dbReference type="ChEBI" id="CHEBI:15378"/>
        <dbReference type="ChEBI" id="CHEBI:30616"/>
        <dbReference type="ChEBI" id="CHEBI:58694"/>
        <dbReference type="ChEBI" id="CHEBI:58695"/>
        <dbReference type="ChEBI" id="CHEBI:456216"/>
        <dbReference type="EC" id="2.7.1.144"/>
    </reaction>
</comment>
<dbReference type="PANTHER" id="PTHR46566:SF1">
    <property type="entry name" value="1-PHOSPHOFRUCTOKINASE"/>
    <property type="match status" value="1"/>
</dbReference>
<keyword evidence="7" id="KW-0423">Lactose metabolism</keyword>
<comment type="similarity">
    <text evidence="1">Belongs to the carbohydrate kinase pfkB family.</text>
</comment>
<dbReference type="InterPro" id="IPR022463">
    <property type="entry name" value="1-PFruKinase"/>
</dbReference>
<dbReference type="InterPro" id="IPR002173">
    <property type="entry name" value="Carboh/pur_kinase_PfkB_CS"/>
</dbReference>
<evidence type="ECO:0000256" key="7">
    <source>
        <dbReference type="PIRNR" id="PIRNR000535"/>
    </source>
</evidence>
<evidence type="ECO:0000259" key="9">
    <source>
        <dbReference type="Pfam" id="PF00294"/>
    </source>
</evidence>
<dbReference type="GO" id="GO:0009024">
    <property type="term" value="F:tagatose-6-phosphate kinase activity"/>
    <property type="evidence" value="ECO:0007669"/>
    <property type="project" value="UniProtKB-EC"/>
</dbReference>
<proteinExistence type="inferred from homology"/>
<protein>
    <recommendedName>
        <fullName evidence="7">Tagatose-6-phosphate kinase</fullName>
        <ecNumber evidence="7">2.7.1.144</ecNumber>
    </recommendedName>
</protein>
<comment type="similarity">
    <text evidence="7">Belongs to the carbohydrate kinase PfkB family. LacC subfamily.</text>
</comment>
<evidence type="ECO:0000256" key="2">
    <source>
        <dbReference type="ARBA" id="ARBA00022679"/>
    </source>
</evidence>
<dbReference type="Proteomes" id="UP000759273">
    <property type="component" value="Unassembled WGS sequence"/>
</dbReference>
<dbReference type="PANTHER" id="PTHR46566">
    <property type="entry name" value="1-PHOSPHOFRUCTOKINASE-RELATED"/>
    <property type="match status" value="1"/>
</dbReference>
<evidence type="ECO:0000256" key="5">
    <source>
        <dbReference type="ARBA" id="ARBA00022840"/>
    </source>
</evidence>
<dbReference type="EMBL" id="JAGZGG010000011">
    <property type="protein sequence ID" value="MBS5332137.1"/>
    <property type="molecule type" value="Genomic_DNA"/>
</dbReference>
<reference evidence="10" key="1">
    <citation type="submission" date="2021-02" db="EMBL/GenBank/DDBJ databases">
        <title>Infant gut strain persistence is associated with maternal origin, phylogeny, and functional potential including surface adhesion and iron acquisition.</title>
        <authorList>
            <person name="Lou Y.C."/>
        </authorList>
    </citation>
    <scope>NUCLEOTIDE SEQUENCE</scope>
    <source>
        <strain evidence="10">L3_101_000M1_dasL3_101_000M1_concoct_87</strain>
    </source>
</reference>